<evidence type="ECO:0000313" key="3">
    <source>
        <dbReference type="Proteomes" id="UP000419144"/>
    </source>
</evidence>
<dbReference type="OrthoDB" id="275928at2759"/>
<keyword evidence="1" id="KW-0472">Membrane</keyword>
<organism evidence="2 3">
    <name type="scientific">Leishmania tarentolae</name>
    <name type="common">Sauroleishmania tarentolae</name>
    <dbReference type="NCBI Taxonomy" id="5689"/>
    <lineage>
        <taxon>Eukaryota</taxon>
        <taxon>Discoba</taxon>
        <taxon>Euglenozoa</taxon>
        <taxon>Kinetoplastea</taxon>
        <taxon>Metakinetoplastina</taxon>
        <taxon>Trypanosomatida</taxon>
        <taxon>Trypanosomatidae</taxon>
        <taxon>Leishmaniinae</taxon>
        <taxon>Leishmania</taxon>
        <taxon>lizard Leishmania</taxon>
    </lineage>
</organism>
<protein>
    <submittedName>
        <fullName evidence="2">Uncharacterized protein</fullName>
    </submittedName>
</protein>
<reference evidence="2" key="1">
    <citation type="submission" date="2019-11" db="EMBL/GenBank/DDBJ databases">
        <title>Leishmania tarentolae CDS.</title>
        <authorList>
            <person name="Goto Y."/>
            <person name="Yamagishi J."/>
        </authorList>
    </citation>
    <scope>NUCLEOTIDE SEQUENCE [LARGE SCALE GENOMIC DNA]</scope>
    <source>
        <strain evidence="2">Parrot Tar II</strain>
    </source>
</reference>
<gene>
    <name evidence="2" type="ORF">LtaPh_2929600</name>
</gene>
<dbReference type="AlphaFoldDB" id="A0A640KM63"/>
<keyword evidence="3" id="KW-1185">Reference proteome</keyword>
<dbReference type="VEuPathDB" id="TriTrypDB:LtaPh_2929600"/>
<dbReference type="Proteomes" id="UP000419144">
    <property type="component" value="Unassembled WGS sequence"/>
</dbReference>
<name>A0A640KM63_LEITA</name>
<dbReference type="EMBL" id="BLBS01000041">
    <property type="protein sequence ID" value="GET90572.1"/>
    <property type="molecule type" value="Genomic_DNA"/>
</dbReference>
<evidence type="ECO:0000256" key="1">
    <source>
        <dbReference type="SAM" id="Phobius"/>
    </source>
</evidence>
<keyword evidence="1" id="KW-1133">Transmembrane helix</keyword>
<comment type="caution">
    <text evidence="2">The sequence shown here is derived from an EMBL/GenBank/DDBJ whole genome shotgun (WGS) entry which is preliminary data.</text>
</comment>
<keyword evidence="1" id="KW-0812">Transmembrane</keyword>
<sequence>MWARGPDSTGAFPTPFLLRCFHVGPNSSRVRIGYPTVARHLLAIYCSCLLPPSLPHTFSRSSFFTVCVCFYLAGQGHLEVAVCVPVESVAAEVAIAGIQSSFVERRMMMKVLTILKHRARARLELARARMQLRNICDYEIIGRYCGLLIFPFIVYVCVGQMQGYSESQIRNRIATRKDLP</sequence>
<proteinExistence type="predicted"/>
<evidence type="ECO:0000313" key="2">
    <source>
        <dbReference type="EMBL" id="GET90572.1"/>
    </source>
</evidence>
<accession>A0A640KM63</accession>
<feature type="transmembrane region" description="Helical" evidence="1">
    <location>
        <begin position="140"/>
        <end position="158"/>
    </location>
</feature>